<dbReference type="RefSeq" id="WP_086514225.1">
    <property type="nucleotide sequence ID" value="NZ_MDJZ01000011.1"/>
</dbReference>
<dbReference type="AlphaFoldDB" id="A0A251YMX3"/>
<protein>
    <recommendedName>
        <fullName evidence="3">DNA-binding protein</fullName>
    </recommendedName>
</protein>
<dbReference type="EMBL" id="MDJZ01000011">
    <property type="protein sequence ID" value="OUE25509.1"/>
    <property type="molecule type" value="Genomic_DNA"/>
</dbReference>
<evidence type="ECO:0000313" key="2">
    <source>
        <dbReference type="Proteomes" id="UP000195101"/>
    </source>
</evidence>
<proteinExistence type="predicted"/>
<name>A0A251YMX3_9MICO</name>
<evidence type="ECO:0000313" key="1">
    <source>
        <dbReference type="EMBL" id="OUE25509.1"/>
    </source>
</evidence>
<accession>A0A251YMX3</accession>
<gene>
    <name evidence="1" type="ORF">BFL37_05860</name>
</gene>
<sequence length="77" mass="8497">MPSPTAPLPKILRIEDFPDYGTRAELSAFTGLSTATLSRYATENIGPRVTRMGRAAVRYKREDVVAWLDGLRDAKSA</sequence>
<dbReference type="SUPFAM" id="SSF46955">
    <property type="entry name" value="Putative DNA-binding domain"/>
    <property type="match status" value="1"/>
</dbReference>
<dbReference type="InterPro" id="IPR009061">
    <property type="entry name" value="DNA-bd_dom_put_sf"/>
</dbReference>
<reference evidence="1 2" key="1">
    <citation type="submission" date="2016-08" db="EMBL/GenBank/DDBJ databases">
        <title>Genome sequence of Clavibacter michiganensis spp strain CFBP8019.</title>
        <authorList>
            <person name="Thapa S.P."/>
            <person name="Coaker G."/>
            <person name="Jacques M.-A."/>
        </authorList>
    </citation>
    <scope>NUCLEOTIDE SEQUENCE [LARGE SCALE GENOMIC DNA]</scope>
    <source>
        <strain evidence="1">CFBP8019</strain>
    </source>
</reference>
<dbReference type="Gene3D" id="1.10.10.10">
    <property type="entry name" value="Winged helix-like DNA-binding domain superfamily/Winged helix DNA-binding domain"/>
    <property type="match status" value="1"/>
</dbReference>
<comment type="caution">
    <text evidence="1">The sequence shown here is derived from an EMBL/GenBank/DDBJ whole genome shotgun (WGS) entry which is preliminary data.</text>
</comment>
<dbReference type="Proteomes" id="UP000195101">
    <property type="component" value="Unassembled WGS sequence"/>
</dbReference>
<dbReference type="InterPro" id="IPR036388">
    <property type="entry name" value="WH-like_DNA-bd_sf"/>
</dbReference>
<evidence type="ECO:0008006" key="3">
    <source>
        <dbReference type="Google" id="ProtNLM"/>
    </source>
</evidence>
<organism evidence="1 2">
    <name type="scientific">Clavibacter michiganensis</name>
    <dbReference type="NCBI Taxonomy" id="28447"/>
    <lineage>
        <taxon>Bacteria</taxon>
        <taxon>Bacillati</taxon>
        <taxon>Actinomycetota</taxon>
        <taxon>Actinomycetes</taxon>
        <taxon>Micrococcales</taxon>
        <taxon>Microbacteriaceae</taxon>
        <taxon>Clavibacter</taxon>
    </lineage>
</organism>
<dbReference type="OrthoDB" id="3267842at2"/>
<keyword evidence="2" id="KW-1185">Reference proteome</keyword>